<evidence type="ECO:0000256" key="2">
    <source>
        <dbReference type="ARBA" id="ARBA00022737"/>
    </source>
</evidence>
<feature type="region of interest" description="Disordered" evidence="3">
    <location>
        <begin position="356"/>
        <end position="394"/>
    </location>
</feature>
<gene>
    <name evidence="4" type="ORF">CTheo_1763</name>
</gene>
<feature type="compositionally biased region" description="Low complexity" evidence="3">
    <location>
        <begin position="23"/>
        <end position="32"/>
    </location>
</feature>
<comment type="caution">
    <text evidence="4">The sequence shown here is derived from an EMBL/GenBank/DDBJ whole genome shotgun (WGS) entry which is preliminary data.</text>
</comment>
<dbReference type="AlphaFoldDB" id="A0A5N5QSX3"/>
<dbReference type="InterPro" id="IPR032675">
    <property type="entry name" value="LRR_dom_sf"/>
</dbReference>
<dbReference type="Pfam" id="PF00560">
    <property type="entry name" value="LRR_1"/>
    <property type="match status" value="1"/>
</dbReference>
<dbReference type="PANTHER" id="PTHR48051:SF35">
    <property type="entry name" value="LEUCINE-RICH REPEAT-CONTAINING PROTEIN 27"/>
    <property type="match status" value="1"/>
</dbReference>
<evidence type="ECO:0000256" key="1">
    <source>
        <dbReference type="ARBA" id="ARBA00022614"/>
    </source>
</evidence>
<proteinExistence type="predicted"/>
<dbReference type="InterPro" id="IPR003591">
    <property type="entry name" value="Leu-rich_rpt_typical-subtyp"/>
</dbReference>
<feature type="compositionally biased region" description="Pro residues" evidence="3">
    <location>
        <begin position="160"/>
        <end position="171"/>
    </location>
</feature>
<dbReference type="Gene3D" id="3.80.10.10">
    <property type="entry name" value="Ribonuclease Inhibitor"/>
    <property type="match status" value="1"/>
</dbReference>
<reference evidence="4 5" key="1">
    <citation type="journal article" date="2019" name="Fungal Biol. Biotechnol.">
        <title>Draft genome sequence of fastidious pathogen Ceratobasidium theobromae, which causes vascular-streak dieback in Theobroma cacao.</title>
        <authorList>
            <person name="Ali S.S."/>
            <person name="Asman A."/>
            <person name="Shao J."/>
            <person name="Firmansyah A.P."/>
            <person name="Susilo A.W."/>
            <person name="Rosmana A."/>
            <person name="McMahon P."/>
            <person name="Junaid M."/>
            <person name="Guest D."/>
            <person name="Kheng T.Y."/>
            <person name="Meinhardt L.W."/>
            <person name="Bailey B.A."/>
        </authorList>
    </citation>
    <scope>NUCLEOTIDE SEQUENCE [LARGE SCALE GENOMIC DNA]</scope>
    <source>
        <strain evidence="4 5">CT2</strain>
    </source>
</reference>
<feature type="region of interest" description="Disordered" evidence="3">
    <location>
        <begin position="156"/>
        <end position="201"/>
    </location>
</feature>
<evidence type="ECO:0000256" key="3">
    <source>
        <dbReference type="SAM" id="MobiDB-lite"/>
    </source>
</evidence>
<name>A0A5N5QSX3_9AGAM</name>
<accession>A0A5N5QSX3</accession>
<dbReference type="SMART" id="SM00369">
    <property type="entry name" value="LRR_TYP"/>
    <property type="match status" value="3"/>
</dbReference>
<dbReference type="Proteomes" id="UP000383932">
    <property type="component" value="Unassembled WGS sequence"/>
</dbReference>
<feature type="compositionally biased region" description="Polar residues" evidence="3">
    <location>
        <begin position="189"/>
        <end position="201"/>
    </location>
</feature>
<feature type="compositionally biased region" description="Polar residues" evidence="3">
    <location>
        <begin position="77"/>
        <end position="88"/>
    </location>
</feature>
<evidence type="ECO:0000313" key="4">
    <source>
        <dbReference type="EMBL" id="KAB5594784.1"/>
    </source>
</evidence>
<organism evidence="4 5">
    <name type="scientific">Ceratobasidium theobromae</name>
    <dbReference type="NCBI Taxonomy" id="1582974"/>
    <lineage>
        <taxon>Eukaryota</taxon>
        <taxon>Fungi</taxon>
        <taxon>Dikarya</taxon>
        <taxon>Basidiomycota</taxon>
        <taxon>Agaricomycotina</taxon>
        <taxon>Agaricomycetes</taxon>
        <taxon>Cantharellales</taxon>
        <taxon>Ceratobasidiaceae</taxon>
        <taxon>Ceratobasidium</taxon>
    </lineage>
</organism>
<feature type="compositionally biased region" description="Low complexity" evidence="3">
    <location>
        <begin position="172"/>
        <end position="181"/>
    </location>
</feature>
<keyword evidence="1" id="KW-0433">Leucine-rich repeat</keyword>
<keyword evidence="2" id="KW-0677">Repeat</keyword>
<evidence type="ECO:0000313" key="5">
    <source>
        <dbReference type="Proteomes" id="UP000383932"/>
    </source>
</evidence>
<dbReference type="InterPro" id="IPR050216">
    <property type="entry name" value="LRR_domain-containing"/>
</dbReference>
<dbReference type="OrthoDB" id="660555at2759"/>
<feature type="region of interest" description="Disordered" evidence="3">
    <location>
        <begin position="1"/>
        <end position="104"/>
    </location>
</feature>
<dbReference type="PANTHER" id="PTHR48051">
    <property type="match status" value="1"/>
</dbReference>
<feature type="compositionally biased region" description="Pro residues" evidence="3">
    <location>
        <begin position="383"/>
        <end position="392"/>
    </location>
</feature>
<sequence>MAEFLTNPDAYSFAPEPSPPSSPASRNTRSPSLSEGEPDTSWRVASDPYSANANATQSPLIHTRTKRQADNIPPTPSSSVASYCQRSPTRAPRPSLPTPMRPRNRYSPIQDPVWEEALDEAFLDGVLVIQLDNSDVAVIPPEIIDLNHIVTLPSETPTSTYPPPIQPPETPTPSAIASTAARSRRIHSQSRSNNTLFSGSPTKLKRDLQLYLANNKITILPSELFGLKDLTLLSLRGNKLRELPPAIANLRSLRSLNIANNELTYLPAEISYLKLQTLLLDPNPFPPQPAADSAPGNRVGSSNGDSTRGIPMRVLGPLEIYARIPTLAELALRVALRPKYERSKITPLSFANNLGRVPQSSTISSRSPLTPPDSHSSIFTSSPRPPPLPRSAPGPGLYNSRSFFPHALAISDYYDTNSWLPETLPNASVYITAVMQGTEDARNIYSWCPGRKHREDKEETSGLFVRPAEKRLEWVTTLAGCELSSAVPILWRGCSAGCLDFLEEGVRLAPGNQRECDEDEEFMTAFGSISRDREPTLSEDQEEAAVEAQTQIVWDDIMKLDE</sequence>
<keyword evidence="5" id="KW-1185">Reference proteome</keyword>
<feature type="region of interest" description="Disordered" evidence="3">
    <location>
        <begin position="284"/>
        <end position="308"/>
    </location>
</feature>
<dbReference type="SUPFAM" id="SSF52058">
    <property type="entry name" value="L domain-like"/>
    <property type="match status" value="1"/>
</dbReference>
<dbReference type="GO" id="GO:0005737">
    <property type="term" value="C:cytoplasm"/>
    <property type="evidence" value="ECO:0007669"/>
    <property type="project" value="TreeGrafter"/>
</dbReference>
<protein>
    <submittedName>
        <fullName evidence="4">Uncharacterized protein</fullName>
    </submittedName>
</protein>
<dbReference type="InterPro" id="IPR001611">
    <property type="entry name" value="Leu-rich_rpt"/>
</dbReference>
<dbReference type="EMBL" id="SSOP01000016">
    <property type="protein sequence ID" value="KAB5594784.1"/>
    <property type="molecule type" value="Genomic_DNA"/>
</dbReference>
<feature type="compositionally biased region" description="Polar residues" evidence="3">
    <location>
        <begin position="358"/>
        <end position="381"/>
    </location>
</feature>
<feature type="compositionally biased region" description="Polar residues" evidence="3">
    <location>
        <begin position="49"/>
        <end position="60"/>
    </location>
</feature>